<sequence>SNAFLKLTGTLRKKQVGLYVQLCTNHAPLNQHLHRINRSDTPACLQCGGTVLESIHHYLFQCPRYDRERHTLHLKLGRAATSINHLLTNSNAQVHLLRYINATGRMKDVFGDVP</sequence>
<name>A0A0C9ZH55_9AGAM</name>
<protein>
    <recommendedName>
        <fullName evidence="3">Reverse transcriptase zinc-binding domain-containing protein</fullName>
    </recommendedName>
</protein>
<dbReference type="AlphaFoldDB" id="A0A0C9ZH55"/>
<proteinExistence type="predicted"/>
<gene>
    <name evidence="1" type="ORF">PISMIDRAFT_80299</name>
</gene>
<evidence type="ECO:0000313" key="2">
    <source>
        <dbReference type="Proteomes" id="UP000054018"/>
    </source>
</evidence>
<dbReference type="EMBL" id="KN833709">
    <property type="protein sequence ID" value="KIK25334.1"/>
    <property type="molecule type" value="Genomic_DNA"/>
</dbReference>
<organism evidence="1 2">
    <name type="scientific">Pisolithus microcarpus 441</name>
    <dbReference type="NCBI Taxonomy" id="765257"/>
    <lineage>
        <taxon>Eukaryota</taxon>
        <taxon>Fungi</taxon>
        <taxon>Dikarya</taxon>
        <taxon>Basidiomycota</taxon>
        <taxon>Agaricomycotina</taxon>
        <taxon>Agaricomycetes</taxon>
        <taxon>Agaricomycetidae</taxon>
        <taxon>Boletales</taxon>
        <taxon>Sclerodermatineae</taxon>
        <taxon>Pisolithaceae</taxon>
        <taxon>Pisolithus</taxon>
    </lineage>
</organism>
<dbReference type="HOGENOM" id="CLU_146165_0_0_1"/>
<dbReference type="OrthoDB" id="2671200at2759"/>
<reference evidence="2" key="2">
    <citation type="submission" date="2015-01" db="EMBL/GenBank/DDBJ databases">
        <title>Evolutionary Origins and Diversification of the Mycorrhizal Mutualists.</title>
        <authorList>
            <consortium name="DOE Joint Genome Institute"/>
            <consortium name="Mycorrhizal Genomics Consortium"/>
            <person name="Kohler A."/>
            <person name="Kuo A."/>
            <person name="Nagy L.G."/>
            <person name="Floudas D."/>
            <person name="Copeland A."/>
            <person name="Barry K.W."/>
            <person name="Cichocki N."/>
            <person name="Veneault-Fourrey C."/>
            <person name="LaButti K."/>
            <person name="Lindquist E.A."/>
            <person name="Lipzen A."/>
            <person name="Lundell T."/>
            <person name="Morin E."/>
            <person name="Murat C."/>
            <person name="Riley R."/>
            <person name="Ohm R."/>
            <person name="Sun H."/>
            <person name="Tunlid A."/>
            <person name="Henrissat B."/>
            <person name="Grigoriev I.V."/>
            <person name="Hibbett D.S."/>
            <person name="Martin F."/>
        </authorList>
    </citation>
    <scope>NUCLEOTIDE SEQUENCE [LARGE SCALE GENOMIC DNA]</scope>
    <source>
        <strain evidence="2">441</strain>
    </source>
</reference>
<feature type="non-terminal residue" evidence="1">
    <location>
        <position position="1"/>
    </location>
</feature>
<reference evidence="1 2" key="1">
    <citation type="submission" date="2014-04" db="EMBL/GenBank/DDBJ databases">
        <authorList>
            <consortium name="DOE Joint Genome Institute"/>
            <person name="Kuo A."/>
            <person name="Kohler A."/>
            <person name="Costa M.D."/>
            <person name="Nagy L.G."/>
            <person name="Floudas D."/>
            <person name="Copeland A."/>
            <person name="Barry K.W."/>
            <person name="Cichocki N."/>
            <person name="Veneault-Fourrey C."/>
            <person name="LaButti K."/>
            <person name="Lindquist E.A."/>
            <person name="Lipzen A."/>
            <person name="Lundell T."/>
            <person name="Morin E."/>
            <person name="Murat C."/>
            <person name="Sun H."/>
            <person name="Tunlid A."/>
            <person name="Henrissat B."/>
            <person name="Grigoriev I.V."/>
            <person name="Hibbett D.S."/>
            <person name="Martin F."/>
            <person name="Nordberg H.P."/>
            <person name="Cantor M.N."/>
            <person name="Hua S.X."/>
        </authorList>
    </citation>
    <scope>NUCLEOTIDE SEQUENCE [LARGE SCALE GENOMIC DNA]</scope>
    <source>
        <strain evidence="1 2">441</strain>
    </source>
</reference>
<accession>A0A0C9ZH55</accession>
<dbReference type="STRING" id="765257.A0A0C9ZH55"/>
<feature type="non-terminal residue" evidence="1">
    <location>
        <position position="114"/>
    </location>
</feature>
<evidence type="ECO:0000313" key="1">
    <source>
        <dbReference type="EMBL" id="KIK25334.1"/>
    </source>
</evidence>
<evidence type="ECO:0008006" key="3">
    <source>
        <dbReference type="Google" id="ProtNLM"/>
    </source>
</evidence>
<dbReference type="Proteomes" id="UP000054018">
    <property type="component" value="Unassembled WGS sequence"/>
</dbReference>
<keyword evidence="2" id="KW-1185">Reference proteome</keyword>